<dbReference type="Proteomes" id="UP000654075">
    <property type="component" value="Unassembled WGS sequence"/>
</dbReference>
<evidence type="ECO:0000256" key="1">
    <source>
        <dbReference type="ARBA" id="ARBA00038101"/>
    </source>
</evidence>
<dbReference type="InterPro" id="IPR011990">
    <property type="entry name" value="TPR-like_helical_dom_sf"/>
</dbReference>
<dbReference type="SUPFAM" id="SSF81901">
    <property type="entry name" value="HCP-like"/>
    <property type="match status" value="1"/>
</dbReference>
<proteinExistence type="inferred from homology"/>
<feature type="compositionally biased region" description="Basic and acidic residues" evidence="2">
    <location>
        <begin position="89"/>
        <end position="98"/>
    </location>
</feature>
<dbReference type="PANTHER" id="PTHR11102">
    <property type="entry name" value="SEL-1-LIKE PROTEIN"/>
    <property type="match status" value="1"/>
</dbReference>
<dbReference type="AlphaFoldDB" id="A0A813DKL2"/>
<dbReference type="EMBL" id="CAJNNV010002572">
    <property type="protein sequence ID" value="CAE8587396.1"/>
    <property type="molecule type" value="Genomic_DNA"/>
</dbReference>
<comment type="caution">
    <text evidence="3">The sequence shown here is derived from an EMBL/GenBank/DDBJ whole genome shotgun (WGS) entry which is preliminary data.</text>
</comment>
<feature type="region of interest" description="Disordered" evidence="2">
    <location>
        <begin position="81"/>
        <end position="111"/>
    </location>
</feature>
<dbReference type="Pfam" id="PF08238">
    <property type="entry name" value="Sel1"/>
    <property type="match status" value="2"/>
</dbReference>
<gene>
    <name evidence="3" type="ORF">PGLA1383_LOCUS6234</name>
</gene>
<comment type="similarity">
    <text evidence="1">Belongs to the sel-1 family.</text>
</comment>
<dbReference type="PANTHER" id="PTHR11102:SF160">
    <property type="entry name" value="ERAD-ASSOCIATED E3 UBIQUITIN-PROTEIN LIGASE COMPONENT HRD3"/>
    <property type="match status" value="1"/>
</dbReference>
<evidence type="ECO:0000256" key="2">
    <source>
        <dbReference type="SAM" id="MobiDB-lite"/>
    </source>
</evidence>
<feature type="region of interest" description="Disordered" evidence="2">
    <location>
        <begin position="291"/>
        <end position="311"/>
    </location>
</feature>
<feature type="compositionally biased region" description="Polar residues" evidence="2">
    <location>
        <begin position="99"/>
        <end position="108"/>
    </location>
</feature>
<sequence>MSQHGQGVEQDLRQAVGFFEEAHHHGSAEGTHNLALMYLPGHGIETNREKAIELFRQAFKRGYGDSAKCLAVLGGIDKNSQDVGQKTKKATDLSKEARSSASMVSHSWQHPEPHDLEAGIAASLADADASTASENGQIAEAILGSRWVASTVILLEFSRNPKTYHRALMGCDELRDCRDALTARGFKAELSSLAKVFVPPEMFEASMEAIRIAEWMLEARHVLVTPELEDTVKNVVKQALRNTDKVKFKGRHRVPLAFAEASLLSDQEIMVSRTFINVKIPSSLRSESTNELVTASTTDAHSRFGRNPRAM</sequence>
<protein>
    <submittedName>
        <fullName evidence="3">Uncharacterized protein</fullName>
    </submittedName>
</protein>
<evidence type="ECO:0000313" key="3">
    <source>
        <dbReference type="EMBL" id="CAE8587396.1"/>
    </source>
</evidence>
<keyword evidence="4" id="KW-1185">Reference proteome</keyword>
<dbReference type="OrthoDB" id="423970at2759"/>
<dbReference type="InterPro" id="IPR050767">
    <property type="entry name" value="Sel1_AlgK"/>
</dbReference>
<name>A0A813DKL2_POLGL</name>
<dbReference type="SMART" id="SM00671">
    <property type="entry name" value="SEL1"/>
    <property type="match status" value="2"/>
</dbReference>
<accession>A0A813DKL2</accession>
<dbReference type="InterPro" id="IPR006597">
    <property type="entry name" value="Sel1-like"/>
</dbReference>
<dbReference type="Gene3D" id="1.25.40.10">
    <property type="entry name" value="Tetratricopeptide repeat domain"/>
    <property type="match status" value="1"/>
</dbReference>
<reference evidence="3" key="1">
    <citation type="submission" date="2021-02" db="EMBL/GenBank/DDBJ databases">
        <authorList>
            <person name="Dougan E. K."/>
            <person name="Rhodes N."/>
            <person name="Thang M."/>
            <person name="Chan C."/>
        </authorList>
    </citation>
    <scope>NUCLEOTIDE SEQUENCE</scope>
</reference>
<organism evidence="3 4">
    <name type="scientific">Polarella glacialis</name>
    <name type="common">Dinoflagellate</name>
    <dbReference type="NCBI Taxonomy" id="89957"/>
    <lineage>
        <taxon>Eukaryota</taxon>
        <taxon>Sar</taxon>
        <taxon>Alveolata</taxon>
        <taxon>Dinophyceae</taxon>
        <taxon>Suessiales</taxon>
        <taxon>Suessiaceae</taxon>
        <taxon>Polarella</taxon>
    </lineage>
</organism>
<evidence type="ECO:0000313" key="4">
    <source>
        <dbReference type="Proteomes" id="UP000654075"/>
    </source>
</evidence>